<proteinExistence type="predicted"/>
<feature type="transmembrane region" description="Helical" evidence="1">
    <location>
        <begin position="287"/>
        <end position="309"/>
    </location>
</feature>
<organism evidence="2">
    <name type="scientific">marine sediment metagenome</name>
    <dbReference type="NCBI Taxonomy" id="412755"/>
    <lineage>
        <taxon>unclassified sequences</taxon>
        <taxon>metagenomes</taxon>
        <taxon>ecological metagenomes</taxon>
    </lineage>
</organism>
<name>A0A0F9JSH3_9ZZZZ</name>
<accession>A0A0F9JSH3</accession>
<comment type="caution">
    <text evidence="2">The sequence shown here is derived from an EMBL/GenBank/DDBJ whole genome shotgun (WGS) entry which is preliminary data.</text>
</comment>
<evidence type="ECO:0000313" key="2">
    <source>
        <dbReference type="EMBL" id="KKM72643.1"/>
    </source>
</evidence>
<protein>
    <submittedName>
        <fullName evidence="2">Uncharacterized protein</fullName>
    </submittedName>
</protein>
<evidence type="ECO:0000256" key="1">
    <source>
        <dbReference type="SAM" id="Phobius"/>
    </source>
</evidence>
<reference evidence="2" key="1">
    <citation type="journal article" date="2015" name="Nature">
        <title>Complex archaea that bridge the gap between prokaryotes and eukaryotes.</title>
        <authorList>
            <person name="Spang A."/>
            <person name="Saw J.H."/>
            <person name="Jorgensen S.L."/>
            <person name="Zaremba-Niedzwiedzka K."/>
            <person name="Martijn J."/>
            <person name="Lind A.E."/>
            <person name="van Eijk R."/>
            <person name="Schleper C."/>
            <person name="Guy L."/>
            <person name="Ettema T.J."/>
        </authorList>
    </citation>
    <scope>NUCLEOTIDE SEQUENCE</scope>
</reference>
<keyword evidence="1" id="KW-0472">Membrane</keyword>
<gene>
    <name evidence="2" type="ORF">LCGC14_1418450</name>
</gene>
<dbReference type="EMBL" id="LAZR01009430">
    <property type="protein sequence ID" value="KKM72643.1"/>
    <property type="molecule type" value="Genomic_DNA"/>
</dbReference>
<sequence length="319" mass="37148">MMIRKKKSMTLKYVIVFLLIIPISTHSLIFIVSADSNYNIDFEKGTQVLEVKKYNDQIWQNTVSITSNPSDWLGGDADKIGAKSKITLLWWGGNDIIAYSLFKNLIIPQIFSNITSYGYNYSYISDNYPYYYFVWEYGFHYWVFTTKEFNDNPDNFDEILYILEEPQNYSKLLNDYNDFAGKINNDTTLQLLGYTIPIYNGDDLLWQFIVSRFALAKPVEEYLTIFTEIIGCENVSIQENSLVFQRSGEKNYSVEVTYNNQGLIDRFVVKDSEGYIFYEITSSYPKIIFYIILGIIAISVLGLATLVMIKKIKLNKQFR</sequence>
<dbReference type="AlphaFoldDB" id="A0A0F9JSH3"/>
<keyword evidence="1" id="KW-0812">Transmembrane</keyword>
<keyword evidence="1" id="KW-1133">Transmembrane helix</keyword>